<sequence>MKSLLFLTKLESISSQTYVETLKNQRIKPHKLGVLFRVFNPQVMSNFVFDT</sequence>
<organism evidence="1 2">
    <name type="scientific">Helianthus annuus</name>
    <name type="common">Common sunflower</name>
    <dbReference type="NCBI Taxonomy" id="4232"/>
    <lineage>
        <taxon>Eukaryota</taxon>
        <taxon>Viridiplantae</taxon>
        <taxon>Streptophyta</taxon>
        <taxon>Embryophyta</taxon>
        <taxon>Tracheophyta</taxon>
        <taxon>Spermatophyta</taxon>
        <taxon>Magnoliopsida</taxon>
        <taxon>eudicotyledons</taxon>
        <taxon>Gunneridae</taxon>
        <taxon>Pentapetalae</taxon>
        <taxon>asterids</taxon>
        <taxon>campanulids</taxon>
        <taxon>Asterales</taxon>
        <taxon>Asteraceae</taxon>
        <taxon>Asteroideae</taxon>
        <taxon>Heliantheae alliance</taxon>
        <taxon>Heliantheae</taxon>
        <taxon>Helianthus</taxon>
    </lineage>
</organism>
<keyword evidence="2" id="KW-1185">Reference proteome</keyword>
<dbReference type="EMBL" id="CM007901">
    <property type="protein sequence ID" value="OTG06040.1"/>
    <property type="molecule type" value="Genomic_DNA"/>
</dbReference>
<gene>
    <name evidence="1" type="ORF">HannXRQ_Chr12g0380311</name>
</gene>
<evidence type="ECO:0000313" key="1">
    <source>
        <dbReference type="EMBL" id="OTG06040.1"/>
    </source>
</evidence>
<proteinExistence type="predicted"/>
<name>A0A251T4I3_HELAN</name>
<dbReference type="Proteomes" id="UP000215914">
    <property type="component" value="Chromosome 12"/>
</dbReference>
<protein>
    <submittedName>
        <fullName evidence="1">Uncharacterized protein</fullName>
    </submittedName>
</protein>
<evidence type="ECO:0000313" key="2">
    <source>
        <dbReference type="Proteomes" id="UP000215914"/>
    </source>
</evidence>
<accession>A0A251T4I3</accession>
<reference evidence="2" key="1">
    <citation type="journal article" date="2017" name="Nature">
        <title>The sunflower genome provides insights into oil metabolism, flowering and Asterid evolution.</title>
        <authorList>
            <person name="Badouin H."/>
            <person name="Gouzy J."/>
            <person name="Grassa C.J."/>
            <person name="Murat F."/>
            <person name="Staton S.E."/>
            <person name="Cottret L."/>
            <person name="Lelandais-Briere C."/>
            <person name="Owens G.L."/>
            <person name="Carrere S."/>
            <person name="Mayjonade B."/>
            <person name="Legrand L."/>
            <person name="Gill N."/>
            <person name="Kane N.C."/>
            <person name="Bowers J.E."/>
            <person name="Hubner S."/>
            <person name="Bellec A."/>
            <person name="Berard A."/>
            <person name="Berges H."/>
            <person name="Blanchet N."/>
            <person name="Boniface M.C."/>
            <person name="Brunel D."/>
            <person name="Catrice O."/>
            <person name="Chaidir N."/>
            <person name="Claudel C."/>
            <person name="Donnadieu C."/>
            <person name="Faraut T."/>
            <person name="Fievet G."/>
            <person name="Helmstetter N."/>
            <person name="King M."/>
            <person name="Knapp S.J."/>
            <person name="Lai Z."/>
            <person name="Le Paslier M.C."/>
            <person name="Lippi Y."/>
            <person name="Lorenzon L."/>
            <person name="Mandel J.R."/>
            <person name="Marage G."/>
            <person name="Marchand G."/>
            <person name="Marquand E."/>
            <person name="Bret-Mestries E."/>
            <person name="Morien E."/>
            <person name="Nambeesan S."/>
            <person name="Nguyen T."/>
            <person name="Pegot-Espagnet P."/>
            <person name="Pouilly N."/>
            <person name="Raftis F."/>
            <person name="Sallet E."/>
            <person name="Schiex T."/>
            <person name="Thomas J."/>
            <person name="Vandecasteele C."/>
            <person name="Vares D."/>
            <person name="Vear F."/>
            <person name="Vautrin S."/>
            <person name="Crespi M."/>
            <person name="Mangin B."/>
            <person name="Burke J.M."/>
            <person name="Salse J."/>
            <person name="Munos S."/>
            <person name="Vincourt P."/>
            <person name="Rieseberg L.H."/>
            <person name="Langlade N.B."/>
        </authorList>
    </citation>
    <scope>NUCLEOTIDE SEQUENCE [LARGE SCALE GENOMIC DNA]</scope>
    <source>
        <strain evidence="2">cv. SF193</strain>
    </source>
</reference>
<dbReference type="InParanoid" id="A0A251T4I3"/>
<dbReference type="AlphaFoldDB" id="A0A251T4I3"/>